<sequence>MNEQIEGASMAFRGSERQILERLDVFRLRGVHPETINAAVGQVKAGHSHIECAGDRFEVAAPDWSIVQDVYGCDKGRDCRDVSKAQREGFEAIVRARTNAAR</sequence>
<keyword evidence="2" id="KW-1185">Reference proteome</keyword>
<comment type="caution">
    <text evidence="1">The sequence shown here is derived from an EMBL/GenBank/DDBJ whole genome shotgun (WGS) entry which is preliminary data.</text>
</comment>
<dbReference type="Proteomes" id="UP000730482">
    <property type="component" value="Unassembled WGS sequence"/>
</dbReference>
<name>A0ABS5KIM4_9ACTN</name>
<dbReference type="EMBL" id="JAAFYZ010000002">
    <property type="protein sequence ID" value="MBS2545314.1"/>
    <property type="molecule type" value="Genomic_DNA"/>
</dbReference>
<dbReference type="RefSeq" id="WP_212006981.1">
    <property type="nucleotide sequence ID" value="NZ_JAAFYZ010000002.1"/>
</dbReference>
<protein>
    <submittedName>
        <fullName evidence="1">Uncharacterized protein</fullName>
    </submittedName>
</protein>
<evidence type="ECO:0000313" key="2">
    <source>
        <dbReference type="Proteomes" id="UP000730482"/>
    </source>
</evidence>
<accession>A0ABS5KIM4</accession>
<gene>
    <name evidence="1" type="ORF">KGQ19_00380</name>
</gene>
<reference evidence="1 2" key="1">
    <citation type="submission" date="2020-02" db="EMBL/GenBank/DDBJ databases">
        <title>Acidophilic actinobacteria isolated from forest soil.</title>
        <authorList>
            <person name="Golinska P."/>
        </authorList>
    </citation>
    <scope>NUCLEOTIDE SEQUENCE [LARGE SCALE GENOMIC DNA]</scope>
    <source>
        <strain evidence="1 2">NL8</strain>
    </source>
</reference>
<proteinExistence type="predicted"/>
<evidence type="ECO:0000313" key="1">
    <source>
        <dbReference type="EMBL" id="MBS2545314.1"/>
    </source>
</evidence>
<organism evidence="1 2">
    <name type="scientific">Catenulispora pinistramenti</name>
    <dbReference type="NCBI Taxonomy" id="2705254"/>
    <lineage>
        <taxon>Bacteria</taxon>
        <taxon>Bacillati</taxon>
        <taxon>Actinomycetota</taxon>
        <taxon>Actinomycetes</taxon>
        <taxon>Catenulisporales</taxon>
        <taxon>Catenulisporaceae</taxon>
        <taxon>Catenulispora</taxon>
    </lineage>
</organism>